<dbReference type="AlphaFoldDB" id="A0A2K2UAB9"/>
<evidence type="ECO:0000256" key="5">
    <source>
        <dbReference type="NCBIfam" id="TIGR01378"/>
    </source>
</evidence>
<dbReference type="GO" id="GO:0005524">
    <property type="term" value="F:ATP binding"/>
    <property type="evidence" value="ECO:0007669"/>
    <property type="project" value="UniProtKB-KW"/>
</dbReference>
<name>A0A2K2UAB9_9ACTN</name>
<reference evidence="9" key="1">
    <citation type="submission" date="2018-01" db="EMBL/GenBank/DDBJ databases">
        <title>Rubneribacter badeniensis gen. nov., sp. nov., and Colonibacter rubneri, gen. nov., sp. nov., WGS of new members of the Eggerthellaceae.</title>
        <authorList>
            <person name="Danylec N."/>
            <person name="Stoll D.A."/>
            <person name="Doetsch A."/>
            <person name="Kulling S.E."/>
            <person name="Huch M."/>
        </authorList>
    </citation>
    <scope>NUCLEOTIDE SEQUENCE [LARGE SCALE GENOMIC DNA]</scope>
    <source>
        <strain evidence="9">ResAG-96</strain>
    </source>
</reference>
<dbReference type="Gene3D" id="3.40.50.10240">
    <property type="entry name" value="Thiamin pyrophosphokinase, catalytic domain"/>
    <property type="match status" value="1"/>
</dbReference>
<dbReference type="SUPFAM" id="SSF63999">
    <property type="entry name" value="Thiamin pyrophosphokinase, catalytic domain"/>
    <property type="match status" value="1"/>
</dbReference>
<dbReference type="NCBIfam" id="TIGR01378">
    <property type="entry name" value="thi_PPkinase"/>
    <property type="match status" value="1"/>
</dbReference>
<evidence type="ECO:0000256" key="1">
    <source>
        <dbReference type="ARBA" id="ARBA00022679"/>
    </source>
</evidence>
<dbReference type="PANTHER" id="PTHR41299:SF1">
    <property type="entry name" value="THIAMINE PYROPHOSPHOKINASE"/>
    <property type="match status" value="1"/>
</dbReference>
<dbReference type="InterPro" id="IPR007373">
    <property type="entry name" value="Thiamin_PyroPKinase_B1-bd"/>
</dbReference>
<dbReference type="Proteomes" id="UP000236197">
    <property type="component" value="Unassembled WGS sequence"/>
</dbReference>
<dbReference type="PANTHER" id="PTHR41299">
    <property type="entry name" value="THIAMINE PYROPHOSPHOKINASE"/>
    <property type="match status" value="1"/>
</dbReference>
<organism evidence="8 9">
    <name type="scientific">Enteroscipio rubneri</name>
    <dbReference type="NCBI Taxonomy" id="2070686"/>
    <lineage>
        <taxon>Bacteria</taxon>
        <taxon>Bacillati</taxon>
        <taxon>Actinomycetota</taxon>
        <taxon>Coriobacteriia</taxon>
        <taxon>Eggerthellales</taxon>
        <taxon>Eggerthellaceae</taxon>
        <taxon>Enteroscipio</taxon>
    </lineage>
</organism>
<dbReference type="Pfam" id="PF04265">
    <property type="entry name" value="TPK_B1_binding"/>
    <property type="match status" value="1"/>
</dbReference>
<keyword evidence="3 8" id="KW-0418">Kinase</keyword>
<evidence type="ECO:0000256" key="4">
    <source>
        <dbReference type="ARBA" id="ARBA00022840"/>
    </source>
</evidence>
<dbReference type="CDD" id="cd07995">
    <property type="entry name" value="TPK"/>
    <property type="match status" value="1"/>
</dbReference>
<keyword evidence="9" id="KW-1185">Reference proteome</keyword>
<keyword evidence="2" id="KW-0547">Nucleotide-binding</keyword>
<dbReference type="Pfam" id="PF04263">
    <property type="entry name" value="TPK_catalytic"/>
    <property type="match status" value="1"/>
</dbReference>
<feature type="domain" description="Thiamin pyrophosphokinase thiamin-binding" evidence="7">
    <location>
        <begin position="148"/>
        <end position="201"/>
    </location>
</feature>
<dbReference type="InterPro" id="IPR006282">
    <property type="entry name" value="Thi_PPkinase"/>
</dbReference>
<keyword evidence="1" id="KW-0808">Transferase</keyword>
<evidence type="ECO:0000256" key="3">
    <source>
        <dbReference type="ARBA" id="ARBA00022777"/>
    </source>
</evidence>
<dbReference type="GO" id="GO:0016301">
    <property type="term" value="F:kinase activity"/>
    <property type="evidence" value="ECO:0007669"/>
    <property type="project" value="UniProtKB-KW"/>
</dbReference>
<dbReference type="InterPro" id="IPR053149">
    <property type="entry name" value="TPK"/>
</dbReference>
<dbReference type="InterPro" id="IPR007371">
    <property type="entry name" value="TPK_catalytic"/>
</dbReference>
<dbReference type="EMBL" id="PPEK01000010">
    <property type="protein sequence ID" value="PNV67265.1"/>
    <property type="molecule type" value="Genomic_DNA"/>
</dbReference>
<dbReference type="GO" id="GO:0004788">
    <property type="term" value="F:thiamine diphosphokinase activity"/>
    <property type="evidence" value="ECO:0007669"/>
    <property type="project" value="UniProtKB-UniRule"/>
</dbReference>
<evidence type="ECO:0000313" key="8">
    <source>
        <dbReference type="EMBL" id="PNV67265.1"/>
    </source>
</evidence>
<dbReference type="OrthoDB" id="9804377at2"/>
<protein>
    <recommendedName>
        <fullName evidence="5">Thiamine diphosphokinase</fullName>
        <ecNumber evidence="5">2.7.6.2</ecNumber>
    </recommendedName>
</protein>
<proteinExistence type="predicted"/>
<dbReference type="RefSeq" id="WP_103265338.1">
    <property type="nucleotide sequence ID" value="NZ_CABMLE010000010.1"/>
</dbReference>
<dbReference type="GO" id="GO:0030975">
    <property type="term" value="F:thiamine binding"/>
    <property type="evidence" value="ECO:0007669"/>
    <property type="project" value="InterPro"/>
</dbReference>
<dbReference type="InterPro" id="IPR036759">
    <property type="entry name" value="TPK_catalytic_sf"/>
</dbReference>
<keyword evidence="4" id="KW-0067">ATP-binding</keyword>
<accession>A0A2K2UAB9</accession>
<comment type="caution">
    <text evidence="8">The sequence shown here is derived from an EMBL/GenBank/DDBJ whole genome shotgun (WGS) entry which is preliminary data.</text>
</comment>
<evidence type="ECO:0000259" key="7">
    <source>
        <dbReference type="Pfam" id="PF04265"/>
    </source>
</evidence>
<dbReference type="GO" id="GO:0009229">
    <property type="term" value="P:thiamine diphosphate biosynthetic process"/>
    <property type="evidence" value="ECO:0007669"/>
    <property type="project" value="InterPro"/>
</dbReference>
<feature type="domain" description="Thiamin pyrophosphokinase catalytic" evidence="6">
    <location>
        <begin position="27"/>
        <end position="122"/>
    </location>
</feature>
<sequence length="210" mass="22697">MATCALVGAVDFNAEDFEARWEAGGFDLVIAVDAGFAHLEAIGAVPDMAVGDFDSLGYVPKCRRVSRYPVKKDKSDMELAMEKAVDWGHDDLVIYGALGSRLDHTLANLQLFAKFSERDATVTAIADTYAVRLLTGPDVFELPPLGEGTVSVFSANDTAQGVIERGMMYSLDDEPLSNRTSRGLSNELLDEEATVAVESGTLYIFYPLSA</sequence>
<dbReference type="EC" id="2.7.6.2" evidence="5"/>
<evidence type="ECO:0000256" key="2">
    <source>
        <dbReference type="ARBA" id="ARBA00022741"/>
    </source>
</evidence>
<dbReference type="GO" id="GO:0006772">
    <property type="term" value="P:thiamine metabolic process"/>
    <property type="evidence" value="ECO:0007669"/>
    <property type="project" value="UniProtKB-UniRule"/>
</dbReference>
<evidence type="ECO:0000313" key="9">
    <source>
        <dbReference type="Proteomes" id="UP000236197"/>
    </source>
</evidence>
<evidence type="ECO:0000259" key="6">
    <source>
        <dbReference type="Pfam" id="PF04263"/>
    </source>
</evidence>
<gene>
    <name evidence="8" type="ORF">C2L71_08455</name>
</gene>